<name>A0A6B2L825_9EUKA</name>
<dbReference type="PANTHER" id="PTHR35532">
    <property type="entry name" value="SIMILAR TO POLYHYDROXYALKANOATE DEPOLYMERASE"/>
    <property type="match status" value="1"/>
</dbReference>
<proteinExistence type="predicted"/>
<dbReference type="SUPFAM" id="SSF54001">
    <property type="entry name" value="Cysteine proteinases"/>
    <property type="match status" value="1"/>
</dbReference>
<dbReference type="Gene3D" id="3.10.620.30">
    <property type="match status" value="1"/>
</dbReference>
<dbReference type="Pfam" id="PF01841">
    <property type="entry name" value="Transglut_core"/>
    <property type="match status" value="1"/>
</dbReference>
<protein>
    <recommendedName>
        <fullName evidence="1">Transglutaminase-like domain-containing protein</fullName>
    </recommendedName>
</protein>
<accession>A0A6B2L825</accession>
<feature type="domain" description="Transglutaminase-like" evidence="1">
    <location>
        <begin position="137"/>
        <end position="234"/>
    </location>
</feature>
<reference evidence="2" key="1">
    <citation type="journal article" date="2020" name="J. Eukaryot. Microbiol.">
        <title>De novo Sequencing, Assembly and Annotation of the Transcriptome for the Free-Living Testate Amoeba Arcella intermedia.</title>
        <authorList>
            <person name="Ribeiro G.M."/>
            <person name="Porfirio-Sousa A.L."/>
            <person name="Maurer-Alcala X.X."/>
            <person name="Katz L.A."/>
            <person name="Lahr D.J.G."/>
        </authorList>
    </citation>
    <scope>NUCLEOTIDE SEQUENCE</scope>
</reference>
<organism evidence="2">
    <name type="scientific">Arcella intermedia</name>
    <dbReference type="NCBI Taxonomy" id="1963864"/>
    <lineage>
        <taxon>Eukaryota</taxon>
        <taxon>Amoebozoa</taxon>
        <taxon>Tubulinea</taxon>
        <taxon>Elardia</taxon>
        <taxon>Arcellinida</taxon>
        <taxon>Sphaerothecina</taxon>
        <taxon>Arcellidae</taxon>
        <taxon>Arcella</taxon>
    </lineage>
</organism>
<dbReference type="AlphaFoldDB" id="A0A6B2L825"/>
<dbReference type="EMBL" id="GIBP01004214">
    <property type="protein sequence ID" value="NDV33183.1"/>
    <property type="molecule type" value="Transcribed_RNA"/>
</dbReference>
<evidence type="ECO:0000259" key="1">
    <source>
        <dbReference type="Pfam" id="PF01841"/>
    </source>
</evidence>
<evidence type="ECO:0000313" key="2">
    <source>
        <dbReference type="EMBL" id="NDV33183.1"/>
    </source>
</evidence>
<dbReference type="InterPro" id="IPR002931">
    <property type="entry name" value="Transglutaminase-like"/>
</dbReference>
<dbReference type="InterPro" id="IPR038765">
    <property type="entry name" value="Papain-like_cys_pep_sf"/>
</dbReference>
<sequence>MTFCLAKQWLLDHMPEFDKYFMPPSVTVPGRSMFEDNIAFAVMADNASKWSSNIPLGLKLGYLLPYATFQESRTNWRPLLFAKFFQLVASSTSTVSAMQRLVSPAFPHNPYTNWTAFNWPTSPLPLGNTDFYLQWASSTSPPVVSPFEFAAYGYGSCSAWSSLVTYVARSVGIPARIVGTPCWNTGQFAGLAKDNPRVHDCWNGGDGTTYGGAFLNNHNWVEYWDDVNAKWVFLNVPTTTDVPDGGLCDPFSESHGCGYDVRSGCKNASPPGLASQDHEIFSVTWNMEGDVPGLEGGPLVDVVNLKLTSGESVSPFVWSPKHTSPIGIPLNSIGVRVVNRTEFYRCKE</sequence>
<dbReference type="PANTHER" id="PTHR35532:SF5">
    <property type="entry name" value="CARBOHYDRATE-BINDING DOMAIN-CONTAINING PROTEIN"/>
    <property type="match status" value="1"/>
</dbReference>